<dbReference type="AlphaFoldDB" id="A0A507EE08"/>
<dbReference type="Pfam" id="PF05046">
    <property type="entry name" value="Img2"/>
    <property type="match status" value="1"/>
</dbReference>
<comment type="caution">
    <text evidence="7">The sequence shown here is derived from an EMBL/GenBank/DDBJ whole genome shotgun (WGS) entry which is preliminary data.</text>
</comment>
<sequence length="159" mass="17942">MFTAPVFSRSVRTAFKVSLRAVPSLPGLTPSAQTQCTALTVSRRYRGEVLGHRPQPTVMKTILIGDANATPKEFKDTLPYLVKRTSGAGWLPVYRAFIKGNTQIITTIRRIEGDVDRLAKDLETLIPKERIELKRTTNHVVLKGDYLFAVRDWLTARKF</sequence>
<dbReference type="PANTHER" id="PTHR13477:SF0">
    <property type="entry name" value="LARGE RIBOSOMAL SUBUNIT PROTEIN ML49"/>
    <property type="match status" value="1"/>
</dbReference>
<evidence type="ECO:0000256" key="6">
    <source>
        <dbReference type="ARBA" id="ARBA00035191"/>
    </source>
</evidence>
<dbReference type="InterPro" id="IPR007740">
    <property type="entry name" value="Ribosomal_mL49"/>
</dbReference>
<dbReference type="PANTHER" id="PTHR13477">
    <property type="entry name" value="MITOCHONDRIAL 39S RIBOSOMAL PROTEIN L49"/>
    <property type="match status" value="1"/>
</dbReference>
<comment type="similarity">
    <text evidence="2">Belongs to the mitochondrion-specific ribosomal protein mL49 family.</text>
</comment>
<protein>
    <recommendedName>
        <fullName evidence="6">Large ribosomal subunit protein mL49</fullName>
    </recommendedName>
</protein>
<evidence type="ECO:0000256" key="1">
    <source>
        <dbReference type="ARBA" id="ARBA00004173"/>
    </source>
</evidence>
<gene>
    <name evidence="7" type="ORF">PhCBS80983_g00502</name>
</gene>
<dbReference type="STRING" id="109895.A0A507EE08"/>
<proteinExistence type="inferred from homology"/>
<accession>A0A507EE08</accession>
<evidence type="ECO:0000256" key="3">
    <source>
        <dbReference type="ARBA" id="ARBA00022980"/>
    </source>
</evidence>
<evidence type="ECO:0000256" key="5">
    <source>
        <dbReference type="ARBA" id="ARBA00023274"/>
    </source>
</evidence>
<keyword evidence="8" id="KW-1185">Reference proteome</keyword>
<evidence type="ECO:0000313" key="7">
    <source>
        <dbReference type="EMBL" id="TPX62373.1"/>
    </source>
</evidence>
<evidence type="ECO:0000313" key="8">
    <source>
        <dbReference type="Proteomes" id="UP000318582"/>
    </source>
</evidence>
<organism evidence="7 8">
    <name type="scientific">Powellomyces hirtus</name>
    <dbReference type="NCBI Taxonomy" id="109895"/>
    <lineage>
        <taxon>Eukaryota</taxon>
        <taxon>Fungi</taxon>
        <taxon>Fungi incertae sedis</taxon>
        <taxon>Chytridiomycota</taxon>
        <taxon>Chytridiomycota incertae sedis</taxon>
        <taxon>Chytridiomycetes</taxon>
        <taxon>Spizellomycetales</taxon>
        <taxon>Powellomycetaceae</taxon>
        <taxon>Powellomyces</taxon>
    </lineage>
</organism>
<dbReference type="GO" id="GO:0003735">
    <property type="term" value="F:structural constituent of ribosome"/>
    <property type="evidence" value="ECO:0007669"/>
    <property type="project" value="InterPro"/>
</dbReference>
<evidence type="ECO:0000256" key="2">
    <source>
        <dbReference type="ARBA" id="ARBA00005677"/>
    </source>
</evidence>
<dbReference type="GO" id="GO:0005762">
    <property type="term" value="C:mitochondrial large ribosomal subunit"/>
    <property type="evidence" value="ECO:0007669"/>
    <property type="project" value="TreeGrafter"/>
</dbReference>
<evidence type="ECO:0000256" key="4">
    <source>
        <dbReference type="ARBA" id="ARBA00023128"/>
    </source>
</evidence>
<dbReference type="Proteomes" id="UP000318582">
    <property type="component" value="Unassembled WGS sequence"/>
</dbReference>
<dbReference type="Gene3D" id="3.30.780.10">
    <property type="entry name" value="SUI1-like domain"/>
    <property type="match status" value="1"/>
</dbReference>
<keyword evidence="4" id="KW-0496">Mitochondrion</keyword>
<dbReference type="GO" id="GO:0006412">
    <property type="term" value="P:translation"/>
    <property type="evidence" value="ECO:0007669"/>
    <property type="project" value="InterPro"/>
</dbReference>
<dbReference type="EMBL" id="QEAQ01000003">
    <property type="protein sequence ID" value="TPX62373.1"/>
    <property type="molecule type" value="Genomic_DNA"/>
</dbReference>
<name>A0A507EE08_9FUNG</name>
<keyword evidence="5" id="KW-0687">Ribonucleoprotein</keyword>
<comment type="subcellular location">
    <subcellularLocation>
        <location evidence="1">Mitochondrion</location>
    </subcellularLocation>
</comment>
<reference evidence="7 8" key="1">
    <citation type="journal article" date="2019" name="Sci. Rep.">
        <title>Comparative genomics of chytrid fungi reveal insights into the obligate biotrophic and pathogenic lifestyle of Synchytrium endobioticum.</title>
        <authorList>
            <person name="van de Vossenberg B.T.L.H."/>
            <person name="Warris S."/>
            <person name="Nguyen H.D.T."/>
            <person name="van Gent-Pelzer M.P.E."/>
            <person name="Joly D.L."/>
            <person name="van de Geest H.C."/>
            <person name="Bonants P.J.M."/>
            <person name="Smith D.S."/>
            <person name="Levesque C.A."/>
            <person name="van der Lee T.A.J."/>
        </authorList>
    </citation>
    <scope>NUCLEOTIDE SEQUENCE [LARGE SCALE GENOMIC DNA]</scope>
    <source>
        <strain evidence="7 8">CBS 809.83</strain>
    </source>
</reference>
<keyword evidence="3" id="KW-0689">Ribosomal protein</keyword>